<dbReference type="AlphaFoldDB" id="A0A929B767"/>
<comment type="caution">
    <text evidence="11">The sequence shown here is derived from an EMBL/GenBank/DDBJ whole genome shotgun (WGS) entry which is preliminary data.</text>
</comment>
<dbReference type="InterPro" id="IPR004638">
    <property type="entry name" value="EmrB-like"/>
</dbReference>
<protein>
    <submittedName>
        <fullName evidence="11">Multidrug efflux MFS transporter</fullName>
    </submittedName>
</protein>
<dbReference type="PROSITE" id="PS50850">
    <property type="entry name" value="MFS"/>
    <property type="match status" value="1"/>
</dbReference>
<dbReference type="CDD" id="cd17503">
    <property type="entry name" value="MFS_LmrB_MDR_like"/>
    <property type="match status" value="1"/>
</dbReference>
<dbReference type="InterPro" id="IPR036259">
    <property type="entry name" value="MFS_trans_sf"/>
</dbReference>
<dbReference type="InterPro" id="IPR011701">
    <property type="entry name" value="MFS"/>
</dbReference>
<keyword evidence="7 9" id="KW-0472">Membrane</keyword>
<feature type="transmembrane region" description="Helical" evidence="9">
    <location>
        <begin position="395"/>
        <end position="416"/>
    </location>
</feature>
<dbReference type="GO" id="GO:0022857">
    <property type="term" value="F:transmembrane transporter activity"/>
    <property type="evidence" value="ECO:0007669"/>
    <property type="project" value="InterPro"/>
</dbReference>
<dbReference type="PANTHER" id="PTHR42718">
    <property type="entry name" value="MAJOR FACILITATOR SUPERFAMILY MULTIDRUG TRANSPORTER MFSC"/>
    <property type="match status" value="1"/>
</dbReference>
<feature type="transmembrane region" description="Helical" evidence="9">
    <location>
        <begin position="353"/>
        <end position="374"/>
    </location>
</feature>
<comment type="similarity">
    <text evidence="2">Belongs to the major facilitator superfamily. EmrB family.</text>
</comment>
<dbReference type="PRINTS" id="PR01036">
    <property type="entry name" value="TCRTETB"/>
</dbReference>
<evidence type="ECO:0000256" key="3">
    <source>
        <dbReference type="ARBA" id="ARBA00022448"/>
    </source>
</evidence>
<feature type="domain" description="Major facilitator superfamily (MFS) profile" evidence="10">
    <location>
        <begin position="10"/>
        <end position="454"/>
    </location>
</feature>
<keyword evidence="5 9" id="KW-0812">Transmembrane</keyword>
<evidence type="ECO:0000256" key="6">
    <source>
        <dbReference type="ARBA" id="ARBA00022989"/>
    </source>
</evidence>
<feature type="transmembrane region" description="Helical" evidence="9">
    <location>
        <begin position="329"/>
        <end position="347"/>
    </location>
</feature>
<comment type="subcellular location">
    <subcellularLocation>
        <location evidence="1">Cell membrane</location>
        <topology evidence="1">Multi-pass membrane protein</topology>
    </subcellularLocation>
</comment>
<dbReference type="RefSeq" id="WP_193927944.1">
    <property type="nucleotide sequence ID" value="NZ_JADEYC010000014.1"/>
</dbReference>
<feature type="transmembrane region" description="Helical" evidence="9">
    <location>
        <begin position="195"/>
        <end position="214"/>
    </location>
</feature>
<dbReference type="InterPro" id="IPR020846">
    <property type="entry name" value="MFS_dom"/>
</dbReference>
<feature type="transmembrane region" description="Helical" evidence="9">
    <location>
        <begin position="12"/>
        <end position="36"/>
    </location>
</feature>
<feature type="transmembrane region" description="Helical" evidence="9">
    <location>
        <begin position="220"/>
        <end position="242"/>
    </location>
</feature>
<dbReference type="Proteomes" id="UP000598360">
    <property type="component" value="Unassembled WGS sequence"/>
</dbReference>
<keyword evidence="3" id="KW-0813">Transport</keyword>
<keyword evidence="4" id="KW-1003">Cell membrane</keyword>
<sequence>MRRIEYKWLVGITFVLGLIMQILDVTILNVALATLGREFDVGEATLQWVLTGYVVSLAVFIPSAGWIADRFGSKRTFQTAVVVFTLASVLCGAATEMWVLIAARVLQGVGGGMLVPVGQAMLFRAFPTHERAKAGAVLAIPTTVAPALGPVLGGVLVEHASWRWIFFINVPVGALALLCTVLFLREEPRSEPGRFDLPGFLLAGGGLATLLFGLDRVAHLGWSDVQVTASLAVSAVLLAALVRRELAVRAPVLDVRLLGERMFAAGNAVLMCQMGTLFGVVFLVPLYLQDVRAMPPSAAGLVLMPQALSMLLVTQVVGALYPRIGPKRLLLAGFGLQAVLVLGFRLSTAGSPVWLLVCLLVGQGVAMGLLTTPVQTATFARIGPAQLGQASSMFNAGRQVGTALGTAVVATVLAAFPDSSTVDSGAAYGAALLAPLGFALLGFAISLRVRDSDAAPTMRADPAEEHAPPGEPVHAGTVR</sequence>
<dbReference type="GO" id="GO:0005886">
    <property type="term" value="C:plasma membrane"/>
    <property type="evidence" value="ECO:0007669"/>
    <property type="project" value="UniProtKB-SubCell"/>
</dbReference>
<feature type="transmembrane region" description="Helical" evidence="9">
    <location>
        <begin position="48"/>
        <end position="68"/>
    </location>
</feature>
<dbReference type="Gene3D" id="1.20.1250.20">
    <property type="entry name" value="MFS general substrate transporter like domains"/>
    <property type="match status" value="1"/>
</dbReference>
<dbReference type="NCBIfam" id="TIGR00711">
    <property type="entry name" value="efflux_EmrB"/>
    <property type="match status" value="1"/>
</dbReference>
<accession>A0A929B767</accession>
<evidence type="ECO:0000256" key="4">
    <source>
        <dbReference type="ARBA" id="ARBA00022475"/>
    </source>
</evidence>
<feature type="transmembrane region" description="Helical" evidence="9">
    <location>
        <begin position="300"/>
        <end position="322"/>
    </location>
</feature>
<dbReference type="PANTHER" id="PTHR42718:SF9">
    <property type="entry name" value="MAJOR FACILITATOR SUPERFAMILY MULTIDRUG TRANSPORTER MFSC"/>
    <property type="match status" value="1"/>
</dbReference>
<feature type="transmembrane region" description="Helical" evidence="9">
    <location>
        <begin position="162"/>
        <end position="183"/>
    </location>
</feature>
<keyword evidence="6 9" id="KW-1133">Transmembrane helix</keyword>
<dbReference type="EMBL" id="JADEYC010000014">
    <property type="protein sequence ID" value="MBE9374489.1"/>
    <property type="molecule type" value="Genomic_DNA"/>
</dbReference>
<keyword evidence="12" id="KW-1185">Reference proteome</keyword>
<organism evidence="11 12">
    <name type="scientific">Saccharopolyspora montiporae</name>
    <dbReference type="NCBI Taxonomy" id="2781240"/>
    <lineage>
        <taxon>Bacteria</taxon>
        <taxon>Bacillati</taxon>
        <taxon>Actinomycetota</taxon>
        <taxon>Actinomycetes</taxon>
        <taxon>Pseudonocardiales</taxon>
        <taxon>Pseudonocardiaceae</taxon>
        <taxon>Saccharopolyspora</taxon>
    </lineage>
</organism>
<evidence type="ECO:0000313" key="12">
    <source>
        <dbReference type="Proteomes" id="UP000598360"/>
    </source>
</evidence>
<reference evidence="11" key="1">
    <citation type="submission" date="2020-10" db="EMBL/GenBank/DDBJ databases">
        <title>Diversity and distribution of actinomycetes associated with coral in the coast of Hainan.</title>
        <authorList>
            <person name="Li F."/>
        </authorList>
    </citation>
    <scope>NUCLEOTIDE SEQUENCE</scope>
    <source>
        <strain evidence="11">HNM0983</strain>
    </source>
</reference>
<dbReference type="Gene3D" id="1.20.1720.10">
    <property type="entry name" value="Multidrug resistance protein D"/>
    <property type="match status" value="1"/>
</dbReference>
<evidence type="ECO:0000256" key="2">
    <source>
        <dbReference type="ARBA" id="ARBA00008537"/>
    </source>
</evidence>
<feature type="transmembrane region" description="Helical" evidence="9">
    <location>
        <begin position="135"/>
        <end position="156"/>
    </location>
</feature>
<dbReference type="SUPFAM" id="SSF103473">
    <property type="entry name" value="MFS general substrate transporter"/>
    <property type="match status" value="1"/>
</dbReference>
<evidence type="ECO:0000259" key="10">
    <source>
        <dbReference type="PROSITE" id="PS50850"/>
    </source>
</evidence>
<evidence type="ECO:0000256" key="5">
    <source>
        <dbReference type="ARBA" id="ARBA00022692"/>
    </source>
</evidence>
<evidence type="ECO:0000256" key="9">
    <source>
        <dbReference type="SAM" id="Phobius"/>
    </source>
</evidence>
<evidence type="ECO:0000256" key="8">
    <source>
        <dbReference type="SAM" id="MobiDB-lite"/>
    </source>
</evidence>
<name>A0A929B767_9PSEU</name>
<feature type="transmembrane region" description="Helical" evidence="9">
    <location>
        <begin position="428"/>
        <end position="449"/>
    </location>
</feature>
<evidence type="ECO:0000256" key="7">
    <source>
        <dbReference type="ARBA" id="ARBA00023136"/>
    </source>
</evidence>
<dbReference type="Pfam" id="PF07690">
    <property type="entry name" value="MFS_1"/>
    <property type="match status" value="1"/>
</dbReference>
<feature type="transmembrane region" description="Helical" evidence="9">
    <location>
        <begin position="80"/>
        <end position="99"/>
    </location>
</feature>
<feature type="region of interest" description="Disordered" evidence="8">
    <location>
        <begin position="456"/>
        <end position="479"/>
    </location>
</feature>
<feature type="transmembrane region" description="Helical" evidence="9">
    <location>
        <begin position="263"/>
        <end position="288"/>
    </location>
</feature>
<evidence type="ECO:0000256" key="1">
    <source>
        <dbReference type="ARBA" id="ARBA00004651"/>
    </source>
</evidence>
<gene>
    <name evidence="11" type="ORF">IQ251_08505</name>
</gene>
<proteinExistence type="inferred from homology"/>
<feature type="transmembrane region" description="Helical" evidence="9">
    <location>
        <begin position="105"/>
        <end position="123"/>
    </location>
</feature>
<evidence type="ECO:0000313" key="11">
    <source>
        <dbReference type="EMBL" id="MBE9374489.1"/>
    </source>
</evidence>